<evidence type="ECO:0000313" key="3">
    <source>
        <dbReference type="Proteomes" id="UP000541444"/>
    </source>
</evidence>
<comment type="caution">
    <text evidence="2">The sequence shown here is derived from an EMBL/GenBank/DDBJ whole genome shotgun (WGS) entry which is preliminary data.</text>
</comment>
<keyword evidence="3" id="KW-1185">Reference proteome</keyword>
<evidence type="ECO:0008006" key="4">
    <source>
        <dbReference type="Google" id="ProtNLM"/>
    </source>
</evidence>
<keyword evidence="1" id="KW-0812">Transmembrane</keyword>
<feature type="transmembrane region" description="Helical" evidence="1">
    <location>
        <begin position="52"/>
        <end position="74"/>
    </location>
</feature>
<protein>
    <recommendedName>
        <fullName evidence="4">Palmitoyltransferase</fullName>
    </recommendedName>
</protein>
<evidence type="ECO:0000313" key="2">
    <source>
        <dbReference type="EMBL" id="KAF6136521.1"/>
    </source>
</evidence>
<sequence>MKIQSLCLFVSSTTVLCLYIFAFTWINIMSIMKSYHCHLWKALVKSPVSGILILYTFAATWFLGDLTAFHLYLFAPTRYRYINTTNTYNRGLARNMWETFCSEVPESKNNFRAKVKEDSLSIFNASLSMGRGIIESRNGQEKL</sequence>
<dbReference type="OrthoDB" id="4096362at2759"/>
<reference evidence="2 3" key="1">
    <citation type="journal article" date="2020" name="IScience">
        <title>Genome Sequencing of the Endangered Kingdonia uniflora (Circaeasteraceae, Ranunculales) Reveals Potential Mechanisms of Evolutionary Specialization.</title>
        <authorList>
            <person name="Sun Y."/>
            <person name="Deng T."/>
            <person name="Zhang A."/>
            <person name="Moore M.J."/>
            <person name="Landis J.B."/>
            <person name="Lin N."/>
            <person name="Zhang H."/>
            <person name="Zhang X."/>
            <person name="Huang J."/>
            <person name="Zhang X."/>
            <person name="Sun H."/>
            <person name="Wang H."/>
        </authorList>
    </citation>
    <scope>NUCLEOTIDE SEQUENCE [LARGE SCALE GENOMIC DNA]</scope>
    <source>
        <strain evidence="2">TB1705</strain>
        <tissue evidence="2">Leaf</tissue>
    </source>
</reference>
<name>A0A7J7L1M2_9MAGN</name>
<keyword evidence="1" id="KW-1133">Transmembrane helix</keyword>
<proteinExistence type="predicted"/>
<gene>
    <name evidence="2" type="ORF">GIB67_035080</name>
</gene>
<evidence type="ECO:0000256" key="1">
    <source>
        <dbReference type="SAM" id="Phobius"/>
    </source>
</evidence>
<keyword evidence="1" id="KW-0472">Membrane</keyword>
<accession>A0A7J7L1M2</accession>
<feature type="transmembrane region" description="Helical" evidence="1">
    <location>
        <begin position="7"/>
        <end position="32"/>
    </location>
</feature>
<dbReference type="AlphaFoldDB" id="A0A7J7L1M2"/>
<dbReference type="Proteomes" id="UP000541444">
    <property type="component" value="Unassembled WGS sequence"/>
</dbReference>
<organism evidence="2 3">
    <name type="scientific">Kingdonia uniflora</name>
    <dbReference type="NCBI Taxonomy" id="39325"/>
    <lineage>
        <taxon>Eukaryota</taxon>
        <taxon>Viridiplantae</taxon>
        <taxon>Streptophyta</taxon>
        <taxon>Embryophyta</taxon>
        <taxon>Tracheophyta</taxon>
        <taxon>Spermatophyta</taxon>
        <taxon>Magnoliopsida</taxon>
        <taxon>Ranunculales</taxon>
        <taxon>Circaeasteraceae</taxon>
        <taxon>Kingdonia</taxon>
    </lineage>
</organism>
<dbReference type="EMBL" id="JACGCM010002693">
    <property type="protein sequence ID" value="KAF6136521.1"/>
    <property type="molecule type" value="Genomic_DNA"/>
</dbReference>